<reference evidence="1 2" key="1">
    <citation type="submission" date="2023-03" db="EMBL/GenBank/DDBJ databases">
        <title>Genome sequencing of Aquirufa.</title>
        <authorList>
            <person name="Pitt A."/>
            <person name="Hahn M.W."/>
        </authorList>
    </citation>
    <scope>NUCLEOTIDE SEQUENCE [LARGE SCALE GENOMIC DNA]</scope>
    <source>
        <strain evidence="1 2">WAEICH-18A</strain>
    </source>
</reference>
<name>A0ABT6BM90_9BACT</name>
<dbReference type="Proteomes" id="UP001321344">
    <property type="component" value="Unassembled WGS sequence"/>
</dbReference>
<accession>A0ABT6BM90</accession>
<proteinExistence type="predicted"/>
<dbReference type="RefSeq" id="WP_276344814.1">
    <property type="nucleotide sequence ID" value="NZ_JARJOW010000009.1"/>
</dbReference>
<protein>
    <submittedName>
        <fullName evidence="1">Uncharacterized protein</fullName>
    </submittedName>
</protein>
<evidence type="ECO:0000313" key="2">
    <source>
        <dbReference type="Proteomes" id="UP001321344"/>
    </source>
</evidence>
<organism evidence="1 2">
    <name type="scientific">Aquirufa aurantiipilula</name>
    <dbReference type="NCBI Taxonomy" id="2696561"/>
    <lineage>
        <taxon>Bacteria</taxon>
        <taxon>Pseudomonadati</taxon>
        <taxon>Bacteroidota</taxon>
        <taxon>Cytophagia</taxon>
        <taxon>Cytophagales</taxon>
        <taxon>Flectobacillaceae</taxon>
        <taxon>Aquirufa</taxon>
    </lineage>
</organism>
<sequence length="157" mass="18272">MVEIIETSTPFFTEDLKTANVHLVCGDFTPVIKPKGCQIFQMIEDGEFTLDVIAFSWKTQLKYEVQTLFPTIPLTIIPTLGEYIVGKNPNPYLDQPIEWIYNQYLQQVFKIQQMYKLPKHMFFDFSQLYGSLARTELYKLVYESGIKIKAESIEVLV</sequence>
<gene>
    <name evidence="1" type="ORF">PQG43_12045</name>
</gene>
<keyword evidence="2" id="KW-1185">Reference proteome</keyword>
<comment type="caution">
    <text evidence="1">The sequence shown here is derived from an EMBL/GenBank/DDBJ whole genome shotgun (WGS) entry which is preliminary data.</text>
</comment>
<dbReference type="EMBL" id="JARJOW010000009">
    <property type="protein sequence ID" value="MDF5691595.1"/>
    <property type="molecule type" value="Genomic_DNA"/>
</dbReference>
<evidence type="ECO:0000313" key="1">
    <source>
        <dbReference type="EMBL" id="MDF5691595.1"/>
    </source>
</evidence>